<dbReference type="GO" id="GO:0005634">
    <property type="term" value="C:nucleus"/>
    <property type="evidence" value="ECO:0007669"/>
    <property type="project" value="TreeGrafter"/>
</dbReference>
<protein>
    <recommendedName>
        <fullName evidence="2">PIN domain-containing protein</fullName>
    </recommendedName>
</protein>
<dbReference type="FunFam" id="3.40.50.1010:FF:000118">
    <property type="entry name" value="Expressed protein"/>
    <property type="match status" value="1"/>
</dbReference>
<feature type="domain" description="PIN" evidence="2">
    <location>
        <begin position="58"/>
        <end position="199"/>
    </location>
</feature>
<dbReference type="Proteomes" id="UP000199727">
    <property type="component" value="Unassembled WGS sequence"/>
</dbReference>
<dbReference type="InterPro" id="IPR052626">
    <property type="entry name" value="SWT1_Regulator"/>
</dbReference>
<comment type="caution">
    <text evidence="3">The sequence shown here is derived from an EMBL/GenBank/DDBJ whole genome shotgun (WGS) entry which is preliminary data.</text>
</comment>
<dbReference type="SUPFAM" id="SSF88723">
    <property type="entry name" value="PIN domain-like"/>
    <property type="match status" value="1"/>
</dbReference>
<gene>
    <name evidence="3" type="ORF">C361_00269</name>
</gene>
<feature type="region of interest" description="Disordered" evidence="1">
    <location>
        <begin position="1"/>
        <end position="26"/>
    </location>
</feature>
<dbReference type="CDD" id="cd18727">
    <property type="entry name" value="PIN_Swt1-like"/>
    <property type="match status" value="1"/>
</dbReference>
<dbReference type="AlphaFoldDB" id="A0A854QLE7"/>
<feature type="compositionally biased region" description="Low complexity" evidence="1">
    <location>
        <begin position="8"/>
        <end position="26"/>
    </location>
</feature>
<dbReference type="EMBL" id="AMKT01000007">
    <property type="protein sequence ID" value="OXG29835.1"/>
    <property type="molecule type" value="Genomic_DNA"/>
</dbReference>
<dbReference type="OrthoDB" id="2017974at2759"/>
<sequence length="505" mass="55827">MYSLPTQSLSHINPPSHPSSPLSAAFPSSPSLLRDVGDEQMIWEPIVPETRQMHYLALDTNILINYLNTVRTLHTLLSASVDRLGLLILIPIKVIQEIDGLKHSQKLPYPDSPVDIGRLARLANAWLLETHRIRREGGLSAVRCQSLKERYDHSMIGGKGDDDILDCCMYFDQHGARVVLWTNDKNLSLKAEANNIQTLGGHPLSLSTLLKDSGADLPSELWGQAAALDGDVQNLAESPETRKDNSDIHMNDAEHLVEYYHGSDSLSSPISVQPGSSKPKYFADLPPIFSRGSREINQVHTPPQADTVQRRYPLLSNLGQDDDIEIDEEPLLHCSAFPSRATYSAASTRHASPIHAELSSHRQLARRPSSLMLSSLRISLLSPTLALISHPSYAPHISSSPPPSTLPTVSIISTLLSSLVSLDSYLSSQSYPIEHPLRLSLMRGTIAVRTIQKYIEYHENTQANGGTRRIKTNDMLVAVNNLRDTLSDLDVGMEIDVLDDFKGYD</sequence>
<proteinExistence type="predicted"/>
<dbReference type="Pfam" id="PF13638">
    <property type="entry name" value="PIN_4"/>
    <property type="match status" value="1"/>
</dbReference>
<reference evidence="3 4" key="1">
    <citation type="submission" date="2017-06" db="EMBL/GenBank/DDBJ databases">
        <title>Global population genomics of the pathogenic fungus Cryptococcus neoformans var. grubii.</title>
        <authorList>
            <person name="Cuomo C."/>
            <person name="Litvintseva A."/>
            <person name="Chen Y."/>
            <person name="Young S."/>
            <person name="Zeng Q."/>
            <person name="Chapman S."/>
            <person name="Gujja S."/>
            <person name="Saif S."/>
            <person name="Birren B."/>
        </authorList>
    </citation>
    <scope>NUCLEOTIDE SEQUENCE [LARGE SCALE GENOMIC DNA]</scope>
    <source>
        <strain evidence="3 4">Tu259-1</strain>
    </source>
</reference>
<evidence type="ECO:0000259" key="2">
    <source>
        <dbReference type="Pfam" id="PF13638"/>
    </source>
</evidence>
<dbReference type="PANTHER" id="PTHR16161:SF0">
    <property type="entry name" value="TRANSCRIPTIONAL PROTEIN SWT1"/>
    <property type="match status" value="1"/>
</dbReference>
<evidence type="ECO:0000313" key="3">
    <source>
        <dbReference type="EMBL" id="OXG29835.1"/>
    </source>
</evidence>
<dbReference type="InterPro" id="IPR029060">
    <property type="entry name" value="PIN-like_dom_sf"/>
</dbReference>
<name>A0A854QLE7_CRYNE</name>
<accession>A0A854QLE7</accession>
<dbReference type="GO" id="GO:0004540">
    <property type="term" value="F:RNA nuclease activity"/>
    <property type="evidence" value="ECO:0007669"/>
    <property type="project" value="UniProtKB-ARBA"/>
</dbReference>
<organism evidence="3 4">
    <name type="scientific">Cryptococcus neoformans Tu259-1</name>
    <dbReference type="NCBI Taxonomy" id="1230072"/>
    <lineage>
        <taxon>Eukaryota</taxon>
        <taxon>Fungi</taxon>
        <taxon>Dikarya</taxon>
        <taxon>Basidiomycota</taxon>
        <taxon>Agaricomycotina</taxon>
        <taxon>Tremellomycetes</taxon>
        <taxon>Tremellales</taxon>
        <taxon>Cryptococcaceae</taxon>
        <taxon>Cryptococcus</taxon>
        <taxon>Cryptococcus neoformans species complex</taxon>
    </lineage>
</organism>
<dbReference type="InterPro" id="IPR002716">
    <property type="entry name" value="PIN_dom"/>
</dbReference>
<evidence type="ECO:0000256" key="1">
    <source>
        <dbReference type="SAM" id="MobiDB-lite"/>
    </source>
</evidence>
<dbReference type="Gene3D" id="3.40.50.1010">
    <property type="entry name" value="5'-nuclease"/>
    <property type="match status" value="1"/>
</dbReference>
<evidence type="ECO:0000313" key="4">
    <source>
        <dbReference type="Proteomes" id="UP000199727"/>
    </source>
</evidence>
<dbReference type="PANTHER" id="PTHR16161">
    <property type="entry name" value="TRANSCRIPTIONAL PROTEIN SWT1"/>
    <property type="match status" value="1"/>
</dbReference>